<dbReference type="InterPro" id="IPR011006">
    <property type="entry name" value="CheY-like_superfamily"/>
</dbReference>
<evidence type="ECO:0000313" key="4">
    <source>
        <dbReference type="EMBL" id="MDI7925112.1"/>
    </source>
</evidence>
<dbReference type="AlphaFoldDB" id="A0AAE3QG09"/>
<evidence type="ECO:0000313" key="5">
    <source>
        <dbReference type="Proteomes" id="UP001161580"/>
    </source>
</evidence>
<evidence type="ECO:0000256" key="1">
    <source>
        <dbReference type="ARBA" id="ARBA00022553"/>
    </source>
</evidence>
<dbReference type="Proteomes" id="UP001161580">
    <property type="component" value="Unassembled WGS sequence"/>
</dbReference>
<name>A0AAE3QG09_9HYPH</name>
<dbReference type="RefSeq" id="WP_311789443.1">
    <property type="nucleotide sequence ID" value="NZ_JALDYY010000030.1"/>
</dbReference>
<protein>
    <submittedName>
        <fullName evidence="4">Response regulator</fullName>
    </submittedName>
</protein>
<evidence type="ECO:0000256" key="2">
    <source>
        <dbReference type="PROSITE-ProRule" id="PRU00169"/>
    </source>
</evidence>
<proteinExistence type="predicted"/>
<dbReference type="SUPFAM" id="SSF52172">
    <property type="entry name" value="CheY-like"/>
    <property type="match status" value="1"/>
</dbReference>
<dbReference type="InterPro" id="IPR050595">
    <property type="entry name" value="Bact_response_regulator"/>
</dbReference>
<dbReference type="PROSITE" id="PS50110">
    <property type="entry name" value="RESPONSE_REGULATORY"/>
    <property type="match status" value="1"/>
</dbReference>
<feature type="modified residue" description="4-aspartylphosphate" evidence="2">
    <location>
        <position position="69"/>
    </location>
</feature>
<dbReference type="EMBL" id="JALDYZ010000023">
    <property type="protein sequence ID" value="MDI7925112.1"/>
    <property type="molecule type" value="Genomic_DNA"/>
</dbReference>
<dbReference type="InterPro" id="IPR001789">
    <property type="entry name" value="Sig_transdc_resp-reg_receiver"/>
</dbReference>
<dbReference type="Gene3D" id="3.40.50.2300">
    <property type="match status" value="1"/>
</dbReference>
<sequence>MGGRSPHERQVPELNTPRSILIAEDEFLIALDLEDTLVRAGYTDTSIYSSCSQAIAALSIKIPSVALLDIHLHDGSCIELATELKARGIPFIVCSAWPKSDVPEIFLQAPWVSKPYNETELLTAVVQAMEASVRAPRHRDLEHEH</sequence>
<reference evidence="4" key="1">
    <citation type="submission" date="2022-03" db="EMBL/GenBank/DDBJ databases">
        <title>Fererhizobium litorale gen. nov., sp. nov., isolated from sandy sediments of the Sea of Japan seashore.</title>
        <authorList>
            <person name="Romanenko L."/>
            <person name="Kurilenko V."/>
            <person name="Otstavnykh N."/>
            <person name="Svetashev V."/>
            <person name="Tekutyeva L."/>
            <person name="Isaeva M."/>
            <person name="Mikhailov V."/>
        </authorList>
    </citation>
    <scope>NUCLEOTIDE SEQUENCE</scope>
    <source>
        <strain evidence="4">KMM 9576</strain>
    </source>
</reference>
<keyword evidence="1 2" id="KW-0597">Phosphoprotein</keyword>
<organism evidence="4 5">
    <name type="scientific">Ferirhizobium litorale</name>
    <dbReference type="NCBI Taxonomy" id="2927786"/>
    <lineage>
        <taxon>Bacteria</taxon>
        <taxon>Pseudomonadati</taxon>
        <taxon>Pseudomonadota</taxon>
        <taxon>Alphaproteobacteria</taxon>
        <taxon>Hyphomicrobiales</taxon>
        <taxon>Rhizobiaceae</taxon>
        <taxon>Ferirhizobium</taxon>
    </lineage>
</organism>
<dbReference type="Pfam" id="PF00072">
    <property type="entry name" value="Response_reg"/>
    <property type="match status" value="1"/>
</dbReference>
<comment type="caution">
    <text evidence="4">The sequence shown here is derived from an EMBL/GenBank/DDBJ whole genome shotgun (WGS) entry which is preliminary data.</text>
</comment>
<feature type="domain" description="Response regulatory" evidence="3">
    <location>
        <begin position="19"/>
        <end position="129"/>
    </location>
</feature>
<dbReference type="SMART" id="SM00448">
    <property type="entry name" value="REC"/>
    <property type="match status" value="1"/>
</dbReference>
<accession>A0AAE3QG09</accession>
<gene>
    <name evidence="4" type="ORF">MRS75_23975</name>
</gene>
<dbReference type="GO" id="GO:0000160">
    <property type="term" value="P:phosphorelay signal transduction system"/>
    <property type="evidence" value="ECO:0007669"/>
    <property type="project" value="InterPro"/>
</dbReference>
<dbReference type="PANTHER" id="PTHR44591:SF24">
    <property type="entry name" value="PROTEIN-GLUTAMATE METHYLESTERASE_PROTEIN-GLUTAMINE GLUTAMINASE 1"/>
    <property type="match status" value="1"/>
</dbReference>
<dbReference type="PANTHER" id="PTHR44591">
    <property type="entry name" value="STRESS RESPONSE REGULATOR PROTEIN 1"/>
    <property type="match status" value="1"/>
</dbReference>
<evidence type="ECO:0000259" key="3">
    <source>
        <dbReference type="PROSITE" id="PS50110"/>
    </source>
</evidence>
<keyword evidence="5" id="KW-1185">Reference proteome</keyword>